<name>A0A919XST0_9BACL</name>
<dbReference type="EMBL" id="BORR01000005">
    <property type="protein sequence ID" value="GIO36908.1"/>
    <property type="molecule type" value="Genomic_DNA"/>
</dbReference>
<evidence type="ECO:0000313" key="2">
    <source>
        <dbReference type="Proteomes" id="UP000681162"/>
    </source>
</evidence>
<keyword evidence="2" id="KW-1185">Reference proteome</keyword>
<dbReference type="Proteomes" id="UP000681162">
    <property type="component" value="Unassembled WGS sequence"/>
</dbReference>
<protein>
    <submittedName>
        <fullName evidence="1">Uncharacterized protein</fullName>
    </submittedName>
</protein>
<dbReference type="RefSeq" id="WP_212939221.1">
    <property type="nucleotide sequence ID" value="NZ_BORR01000005.1"/>
</dbReference>
<dbReference type="AlphaFoldDB" id="A0A919XST0"/>
<gene>
    <name evidence="1" type="ORF">J41TS12_17690</name>
</gene>
<accession>A0A919XST0</accession>
<sequence>MKTDYSNELGKLRAGNLITRREHILLELLLAGNSKEEIARVMGIQHDGVLKRISKLLARGVLVKSGEEVSLTADHSTIVVKKRKQGGPRHQAPETINIAISEDERSWMLANYDSCNRPAAVKALGRSKYDINMMAAAMGLDRRG</sequence>
<proteinExistence type="predicted"/>
<comment type="caution">
    <text evidence="1">The sequence shown here is derived from an EMBL/GenBank/DDBJ whole genome shotgun (WGS) entry which is preliminary data.</text>
</comment>
<organism evidence="1 2">
    <name type="scientific">Paenibacillus antibioticophila</name>
    <dbReference type="NCBI Taxonomy" id="1274374"/>
    <lineage>
        <taxon>Bacteria</taxon>
        <taxon>Bacillati</taxon>
        <taxon>Bacillota</taxon>
        <taxon>Bacilli</taxon>
        <taxon>Bacillales</taxon>
        <taxon>Paenibacillaceae</taxon>
        <taxon>Paenibacillus</taxon>
    </lineage>
</organism>
<evidence type="ECO:0000313" key="1">
    <source>
        <dbReference type="EMBL" id="GIO36908.1"/>
    </source>
</evidence>
<reference evidence="1 2" key="1">
    <citation type="submission" date="2021-03" db="EMBL/GenBank/DDBJ databases">
        <title>Antimicrobial resistance genes in bacteria isolated from Japanese honey, and their potential for conferring macrolide and lincosamide resistance in the American foulbrood pathogen Paenibacillus larvae.</title>
        <authorList>
            <person name="Okamoto M."/>
            <person name="Kumagai M."/>
            <person name="Kanamori H."/>
            <person name="Takamatsu D."/>
        </authorList>
    </citation>
    <scope>NUCLEOTIDE SEQUENCE [LARGE SCALE GENOMIC DNA]</scope>
    <source>
        <strain evidence="1 2">J41TS12</strain>
    </source>
</reference>